<evidence type="ECO:0000259" key="1">
    <source>
        <dbReference type="Pfam" id="PF14213"/>
    </source>
</evidence>
<protein>
    <recommendedName>
        <fullName evidence="1">DUF4325 domain-containing protein</fullName>
    </recommendedName>
</protein>
<reference evidence="3" key="1">
    <citation type="journal article" date="2011" name="J. Bacteriol.">
        <title>Genome sequences of eight morphologically diverse alphaproteobacteria.</title>
        <authorList>
            <consortium name="US DOE Joint Genome Institute"/>
            <person name="Brown P.J."/>
            <person name="Kysela D.T."/>
            <person name="Buechlein A."/>
            <person name="Hemmerich C."/>
            <person name="Brun Y.V."/>
        </authorList>
    </citation>
    <scope>NUCLEOTIDE SEQUENCE [LARGE SCALE GENOMIC DNA]</scope>
    <source>
        <strain evidence="3">ATCC 15264 / DSM 4735 / LMG 14903 / NBRC 16000 / CB 81</strain>
    </source>
</reference>
<feature type="domain" description="DUF4325" evidence="1">
    <location>
        <begin position="26"/>
        <end position="90"/>
    </location>
</feature>
<organism evidence="2 3">
    <name type="scientific">Brevundimonas subvibrioides (strain ATCC 15264 / DSM 4735 / LMG 14903 / NBRC 16000 / CB 81)</name>
    <name type="common">Caulobacter subvibrioides</name>
    <dbReference type="NCBI Taxonomy" id="633149"/>
    <lineage>
        <taxon>Bacteria</taxon>
        <taxon>Pseudomonadati</taxon>
        <taxon>Pseudomonadota</taxon>
        <taxon>Alphaproteobacteria</taxon>
        <taxon>Caulobacterales</taxon>
        <taxon>Caulobacteraceae</taxon>
        <taxon>Brevundimonas</taxon>
    </lineage>
</organism>
<dbReference type="EMBL" id="CP002102">
    <property type="protein sequence ID" value="ADL00568.1"/>
    <property type="molecule type" value="Genomic_DNA"/>
</dbReference>
<accession>D9QF83</accession>
<evidence type="ECO:0000313" key="3">
    <source>
        <dbReference type="Proteomes" id="UP000002696"/>
    </source>
</evidence>
<dbReference type="InParanoid" id="D9QF83"/>
<evidence type="ECO:0000313" key="2">
    <source>
        <dbReference type="EMBL" id="ADL00568.1"/>
    </source>
</evidence>
<name>D9QF83_BRESC</name>
<dbReference type="Proteomes" id="UP000002696">
    <property type="component" value="Chromosome"/>
</dbReference>
<dbReference type="AlphaFoldDB" id="D9QF83"/>
<dbReference type="HOGENOM" id="CLU_163405_1_0_5"/>
<dbReference type="KEGG" id="bsb:Bresu_1256"/>
<sequence length="108" mass="11958">MDAVVNIAKDFSEFPFGRYESHGPFNGARFRNEKLLPLLLNGQSVLVDLSDARGLAASFLEEAFGGLVREGLSVEELRRLLKVVSNTDSSLVSEVWFYIEDAAKAVIH</sequence>
<gene>
    <name evidence="2" type="ordered locus">Bresu_1256</name>
</gene>
<keyword evidence="3" id="KW-1185">Reference proteome</keyword>
<dbReference type="eggNOG" id="ENOG5033FUP">
    <property type="taxonomic scope" value="Bacteria"/>
</dbReference>
<proteinExistence type="predicted"/>
<dbReference type="OrthoDB" id="1551124at2"/>
<dbReference type="InterPro" id="IPR025474">
    <property type="entry name" value="DUF4325"/>
</dbReference>
<dbReference type="Pfam" id="PF14213">
    <property type="entry name" value="DUF4325"/>
    <property type="match status" value="1"/>
</dbReference>